<dbReference type="InterPro" id="IPR013785">
    <property type="entry name" value="Aldolase_TIM"/>
</dbReference>
<dbReference type="GO" id="GO:0016052">
    <property type="term" value="P:carbohydrate catabolic process"/>
    <property type="evidence" value="ECO:0007669"/>
    <property type="project" value="InterPro"/>
</dbReference>
<dbReference type="InterPro" id="IPR002252">
    <property type="entry name" value="Glyco_hydro_36"/>
</dbReference>
<reference evidence="3" key="1">
    <citation type="journal article" date="2020" name="mSystems">
        <title>Genome- and Community-Level Interaction Insights into Carbon Utilization and Element Cycling Functions of Hydrothermarchaeota in Hydrothermal Sediment.</title>
        <authorList>
            <person name="Zhou Z."/>
            <person name="Liu Y."/>
            <person name="Xu W."/>
            <person name="Pan J."/>
            <person name="Luo Z.H."/>
            <person name="Li M."/>
        </authorList>
    </citation>
    <scope>NUCLEOTIDE SEQUENCE [LARGE SCALE GENOMIC DNA]</scope>
    <source>
        <strain evidence="3">SpSt-479</strain>
    </source>
</reference>
<dbReference type="InterPro" id="IPR050985">
    <property type="entry name" value="Alpha-glycosidase_related"/>
</dbReference>
<proteinExistence type="predicted"/>
<sequence length="720" mass="82955">MILYRVLILFFYLMCADFLNAQIINDKIILLDNDFYRITISQDLSFNIEYVDSDKERKILAYSNSLSKILFGDESELPKFFISESSSNKEGTVYGNSTVFNLKYTESGNVLSYNLKLIVPDSYNDVVIVYPQLKNKSSENLHLSKIIACDLNTNAKYLGEKNSFDFWSFQPQSSPERANWIKPLTHDFYQKNFQGMNAPDYGGGIPIVDLWTKKQGIAIASLSTKPEWISLPVQVSDNEVNFRIEYSTDITLKPNEFYSIHPFAIILHKGDYFNAIRTYSQLLQAEGIRFSKSPDNTLETEWCAWGYERNFNVGQILSSLDDVVSLGIKWVTIDDGWQAADGDWEISKEKFKEGEKDFVALIDSIHSRGLKVRLWWVPLTANDSSYNSVYFPERMNEFGMKVQSKLALEHPDWFILNENGERYQVSWWNSFQLCPAVKEVREYFKTFVQKSISEWNVDGFKIDGQNINLVPPCYNPAHKHNSPYESSEATPLFFKTIYETAKSIKPDFLIQICPCGTNYSVFNLPFVDQVVASDPLNSEQVRIKGKTFKALFGNNIAYSGDHVELTNRKWDENQNRFVVYKDEDFASTIGIGGVPSTKFTNPSVAQSDSSLILTSVKKNIWKKWLKLYDEIRLSEGEYLNLYDIAFDKPETHLIKKDNALYYSLFTNDFDGLFEFRGLESDTQYEIKDIVNGKVLGRVNKTNPTLKLKFKEYLILQGRPI</sequence>
<dbReference type="Gene3D" id="3.20.20.70">
    <property type="entry name" value="Aldolase class I"/>
    <property type="match status" value="1"/>
</dbReference>
<dbReference type="SUPFAM" id="SSF51445">
    <property type="entry name" value="(Trans)glycosidases"/>
    <property type="match status" value="1"/>
</dbReference>
<keyword evidence="1" id="KW-0378">Hydrolase</keyword>
<accession>A0A7V2ZKM3</accession>
<evidence type="ECO:0000256" key="1">
    <source>
        <dbReference type="ARBA" id="ARBA00022801"/>
    </source>
</evidence>
<dbReference type="CDD" id="cd14791">
    <property type="entry name" value="GH36"/>
    <property type="match status" value="1"/>
</dbReference>
<dbReference type="GO" id="GO:0004557">
    <property type="term" value="F:alpha-galactosidase activity"/>
    <property type="evidence" value="ECO:0007669"/>
    <property type="project" value="InterPro"/>
</dbReference>
<name>A0A7V2ZKM3_9BACT</name>
<keyword evidence="2" id="KW-0326">Glycosidase</keyword>
<comment type="caution">
    <text evidence="3">The sequence shown here is derived from an EMBL/GenBank/DDBJ whole genome shotgun (WGS) entry which is preliminary data.</text>
</comment>
<dbReference type="EMBL" id="DSUJ01000008">
    <property type="protein sequence ID" value="HFI91665.1"/>
    <property type="molecule type" value="Genomic_DNA"/>
</dbReference>
<dbReference type="AlphaFoldDB" id="A0A7V2ZKM3"/>
<dbReference type="PANTHER" id="PTHR43053:SF3">
    <property type="entry name" value="ALPHA-GALACTOSIDASE C-RELATED"/>
    <property type="match status" value="1"/>
</dbReference>
<dbReference type="Pfam" id="PF02065">
    <property type="entry name" value="Melibiase"/>
    <property type="match status" value="1"/>
</dbReference>
<gene>
    <name evidence="3" type="ORF">ENS31_09100</name>
</gene>
<organism evidence="3">
    <name type="scientific">Ignavibacterium album</name>
    <dbReference type="NCBI Taxonomy" id="591197"/>
    <lineage>
        <taxon>Bacteria</taxon>
        <taxon>Pseudomonadati</taxon>
        <taxon>Ignavibacteriota</taxon>
        <taxon>Ignavibacteria</taxon>
        <taxon>Ignavibacteriales</taxon>
        <taxon>Ignavibacteriaceae</taxon>
        <taxon>Ignavibacterium</taxon>
    </lineage>
</organism>
<dbReference type="InterPro" id="IPR017853">
    <property type="entry name" value="GH"/>
</dbReference>
<dbReference type="PANTHER" id="PTHR43053">
    <property type="entry name" value="GLYCOSIDASE FAMILY 31"/>
    <property type="match status" value="1"/>
</dbReference>
<evidence type="ECO:0000256" key="2">
    <source>
        <dbReference type="ARBA" id="ARBA00023295"/>
    </source>
</evidence>
<evidence type="ECO:0000313" key="3">
    <source>
        <dbReference type="EMBL" id="HFI91665.1"/>
    </source>
</evidence>
<protein>
    <submittedName>
        <fullName evidence="3">Alpha-galactosidase</fullName>
    </submittedName>
</protein>